<organism evidence="2 3">
    <name type="scientific">Phlyctema vagabunda</name>
    <dbReference type="NCBI Taxonomy" id="108571"/>
    <lineage>
        <taxon>Eukaryota</taxon>
        <taxon>Fungi</taxon>
        <taxon>Dikarya</taxon>
        <taxon>Ascomycota</taxon>
        <taxon>Pezizomycotina</taxon>
        <taxon>Leotiomycetes</taxon>
        <taxon>Helotiales</taxon>
        <taxon>Dermateaceae</taxon>
        <taxon>Phlyctema</taxon>
    </lineage>
</organism>
<protein>
    <submittedName>
        <fullName evidence="2">Uncharacterized protein</fullName>
    </submittedName>
</protein>
<name>A0ABR4P6T7_9HELO</name>
<feature type="compositionally biased region" description="Polar residues" evidence="1">
    <location>
        <begin position="1"/>
        <end position="10"/>
    </location>
</feature>
<feature type="compositionally biased region" description="Polar residues" evidence="1">
    <location>
        <begin position="21"/>
        <end position="42"/>
    </location>
</feature>
<keyword evidence="3" id="KW-1185">Reference proteome</keyword>
<accession>A0ABR4P6T7</accession>
<reference evidence="2 3" key="1">
    <citation type="submission" date="2024-06" db="EMBL/GenBank/DDBJ databases">
        <title>Complete genome of Phlyctema vagabunda strain 19-DSS-EL-015.</title>
        <authorList>
            <person name="Fiorenzani C."/>
        </authorList>
    </citation>
    <scope>NUCLEOTIDE SEQUENCE [LARGE SCALE GENOMIC DNA]</scope>
    <source>
        <strain evidence="2 3">19-DSS-EL-015</strain>
    </source>
</reference>
<evidence type="ECO:0000256" key="1">
    <source>
        <dbReference type="SAM" id="MobiDB-lite"/>
    </source>
</evidence>
<proteinExistence type="predicted"/>
<evidence type="ECO:0000313" key="3">
    <source>
        <dbReference type="Proteomes" id="UP001629113"/>
    </source>
</evidence>
<feature type="region of interest" description="Disordered" evidence="1">
    <location>
        <begin position="1"/>
        <end position="67"/>
    </location>
</feature>
<evidence type="ECO:0000313" key="2">
    <source>
        <dbReference type="EMBL" id="KAL3418806.1"/>
    </source>
</evidence>
<comment type="caution">
    <text evidence="2">The sequence shown here is derived from an EMBL/GenBank/DDBJ whole genome shotgun (WGS) entry which is preliminary data.</text>
</comment>
<sequence>MHLLSSSSTEALDPHHHPRFSDSSIANTNHDQGTGDNKTEPTTRAAIAGDERNSGPRKALAAAPPSLSSNEHLRFASELDTLLTRARQRCPQSFTAFTDITALFQADLLRWRQEYDDGHACLALLRAEIRALRDGDCRVQRVDNGCIMHGARAVFEAWRQGADGRCWDPKVDRLESWAGRKMHVVGERLRLFTEALGTVEAKLDRELKEWSRAEVFDYRNE</sequence>
<dbReference type="EMBL" id="JBFCZG010000008">
    <property type="protein sequence ID" value="KAL3418806.1"/>
    <property type="molecule type" value="Genomic_DNA"/>
</dbReference>
<gene>
    <name evidence="2" type="ORF">PVAG01_09027</name>
</gene>
<dbReference type="Proteomes" id="UP001629113">
    <property type="component" value="Unassembled WGS sequence"/>
</dbReference>